<proteinExistence type="predicted"/>
<name>A0A8S1NFI2_9CILI</name>
<reference evidence="1" key="1">
    <citation type="submission" date="2021-01" db="EMBL/GenBank/DDBJ databases">
        <authorList>
            <consortium name="Genoscope - CEA"/>
            <person name="William W."/>
        </authorList>
    </citation>
    <scope>NUCLEOTIDE SEQUENCE</scope>
</reference>
<accession>A0A8S1NFI2</accession>
<protein>
    <submittedName>
        <fullName evidence="1">Uncharacterized protein</fullName>
    </submittedName>
</protein>
<keyword evidence="2" id="KW-1185">Reference proteome</keyword>
<gene>
    <name evidence="1" type="ORF">PSON_ATCC_30995.1.T0570267</name>
</gene>
<dbReference type="Proteomes" id="UP000692954">
    <property type="component" value="Unassembled WGS sequence"/>
</dbReference>
<dbReference type="OrthoDB" id="296291at2759"/>
<organism evidence="1 2">
    <name type="scientific">Paramecium sonneborni</name>
    <dbReference type="NCBI Taxonomy" id="65129"/>
    <lineage>
        <taxon>Eukaryota</taxon>
        <taxon>Sar</taxon>
        <taxon>Alveolata</taxon>
        <taxon>Ciliophora</taxon>
        <taxon>Intramacronucleata</taxon>
        <taxon>Oligohymenophorea</taxon>
        <taxon>Peniculida</taxon>
        <taxon>Parameciidae</taxon>
        <taxon>Paramecium</taxon>
    </lineage>
</organism>
<dbReference type="EMBL" id="CAJJDN010000057">
    <property type="protein sequence ID" value="CAD8091428.1"/>
    <property type="molecule type" value="Genomic_DNA"/>
</dbReference>
<sequence>MLQFNQNHLIGPKPIFMQPLEFYRNLDVDDTQCTDDFSNKILSQTNNSFTQTPNIQTNGLANQKNSKKKVKFNLNIVHCQFNQKEPALAIGRLVQKLINQKPHLYWVNPQILKNQ</sequence>
<evidence type="ECO:0000313" key="2">
    <source>
        <dbReference type="Proteomes" id="UP000692954"/>
    </source>
</evidence>
<dbReference type="AlphaFoldDB" id="A0A8S1NFI2"/>
<evidence type="ECO:0000313" key="1">
    <source>
        <dbReference type="EMBL" id="CAD8091428.1"/>
    </source>
</evidence>
<comment type="caution">
    <text evidence="1">The sequence shown here is derived from an EMBL/GenBank/DDBJ whole genome shotgun (WGS) entry which is preliminary data.</text>
</comment>